<dbReference type="EMBL" id="UXUI01007232">
    <property type="protein sequence ID" value="VDD86439.1"/>
    <property type="molecule type" value="Genomic_DNA"/>
</dbReference>
<reference evidence="3" key="1">
    <citation type="submission" date="2017-02" db="UniProtKB">
        <authorList>
            <consortium name="WormBaseParasite"/>
        </authorList>
    </citation>
    <scope>IDENTIFICATION</scope>
</reference>
<sequence length="119" mass="13693">MISAKSWLELQIVGYTVSSLVYKEAQVSAYTMQHCFYGRNHCLLKTAIESQIKHEIGFEKDRMKIRVQSVKYHVDQYHQICAVRSDKSHFALSIGVLQEFLLVRNFENVELPSLSANAV</sequence>
<dbReference type="Proteomes" id="UP000274131">
    <property type="component" value="Unassembled WGS sequence"/>
</dbReference>
<dbReference type="AlphaFoldDB" id="A0A0N4UWK0"/>
<keyword evidence="2" id="KW-1185">Reference proteome</keyword>
<accession>A0A0N4UWK0</accession>
<evidence type="ECO:0000313" key="3">
    <source>
        <dbReference type="WBParaSite" id="EVEC_0000187401-mRNA-1"/>
    </source>
</evidence>
<organism evidence="3">
    <name type="scientific">Enterobius vermicularis</name>
    <name type="common">Human pinworm</name>
    <dbReference type="NCBI Taxonomy" id="51028"/>
    <lineage>
        <taxon>Eukaryota</taxon>
        <taxon>Metazoa</taxon>
        <taxon>Ecdysozoa</taxon>
        <taxon>Nematoda</taxon>
        <taxon>Chromadorea</taxon>
        <taxon>Rhabditida</taxon>
        <taxon>Spirurina</taxon>
        <taxon>Oxyuridomorpha</taxon>
        <taxon>Oxyuroidea</taxon>
        <taxon>Oxyuridae</taxon>
        <taxon>Enterobius</taxon>
    </lineage>
</organism>
<evidence type="ECO:0000313" key="1">
    <source>
        <dbReference type="EMBL" id="VDD86439.1"/>
    </source>
</evidence>
<evidence type="ECO:0000313" key="2">
    <source>
        <dbReference type="Proteomes" id="UP000274131"/>
    </source>
</evidence>
<gene>
    <name evidence="1" type="ORF">EVEC_LOCUS1582</name>
</gene>
<reference evidence="1 2" key="2">
    <citation type="submission" date="2018-10" db="EMBL/GenBank/DDBJ databases">
        <authorList>
            <consortium name="Pathogen Informatics"/>
        </authorList>
    </citation>
    <scope>NUCLEOTIDE SEQUENCE [LARGE SCALE GENOMIC DNA]</scope>
</reference>
<dbReference type="WBParaSite" id="EVEC_0000187401-mRNA-1">
    <property type="protein sequence ID" value="EVEC_0000187401-mRNA-1"/>
    <property type="gene ID" value="EVEC_0000187401"/>
</dbReference>
<protein>
    <submittedName>
        <fullName evidence="3">DUF3301 domain-containing protein</fullName>
    </submittedName>
</protein>
<proteinExistence type="predicted"/>
<name>A0A0N4UWK0_ENTVE</name>